<keyword evidence="3" id="KW-1185">Reference proteome</keyword>
<feature type="region of interest" description="Disordered" evidence="1">
    <location>
        <begin position="201"/>
        <end position="220"/>
    </location>
</feature>
<reference evidence="2" key="1">
    <citation type="submission" date="2023-07" db="EMBL/GenBank/DDBJ databases">
        <authorList>
            <consortium name="AG Swart"/>
            <person name="Singh M."/>
            <person name="Singh A."/>
            <person name="Seah K."/>
            <person name="Emmerich C."/>
        </authorList>
    </citation>
    <scope>NUCLEOTIDE SEQUENCE</scope>
    <source>
        <strain evidence="2">DP1</strain>
    </source>
</reference>
<organism evidence="2 3">
    <name type="scientific">Euplotes crassus</name>
    <dbReference type="NCBI Taxonomy" id="5936"/>
    <lineage>
        <taxon>Eukaryota</taxon>
        <taxon>Sar</taxon>
        <taxon>Alveolata</taxon>
        <taxon>Ciliophora</taxon>
        <taxon>Intramacronucleata</taxon>
        <taxon>Spirotrichea</taxon>
        <taxon>Hypotrichia</taxon>
        <taxon>Euplotida</taxon>
        <taxon>Euplotidae</taxon>
        <taxon>Moneuplotes</taxon>
    </lineage>
</organism>
<dbReference type="AlphaFoldDB" id="A0AAD1XAF4"/>
<dbReference type="EMBL" id="CAMPGE010008089">
    <property type="protein sequence ID" value="CAI2367000.1"/>
    <property type="molecule type" value="Genomic_DNA"/>
</dbReference>
<evidence type="ECO:0000256" key="1">
    <source>
        <dbReference type="SAM" id="MobiDB-lite"/>
    </source>
</evidence>
<dbReference type="Proteomes" id="UP001295684">
    <property type="component" value="Unassembled WGS sequence"/>
</dbReference>
<sequence length="351" mass="40698">MIKSFKYRKLCQINLLKTFKDPKTTKFERTKPRILARKAIEIPKRTRSQDNKFFLKSNQRKIKNCKMIYDHFSKDTNKGGSLRRNSNVLGARPKGSLLTGTANFGLQYDNNKPLIITSKFEKLLHNIHKSYKCTTTKQRNYLNLFREPNSSSSYAKVMMSRFESLTPSELREKPNLSRNEIMNKLYCSKISKQSRKLEVASAQRKNSEQSENYNTSNDDRTFTETSLLEVKKQRIKKLHKKIKLNSQILKSNADKNYRSSRGLSSCLNSVPINTSKRKSNHSKVKFSNISKGFMSKIPDYTQEGSKGRRVSIKLGNKNMCKIRQHLNPDPYSSFQSLNSDHNLKNLSPVYK</sequence>
<comment type="caution">
    <text evidence="2">The sequence shown here is derived from an EMBL/GenBank/DDBJ whole genome shotgun (WGS) entry which is preliminary data.</text>
</comment>
<name>A0AAD1XAF4_EUPCR</name>
<gene>
    <name evidence="2" type="ORF">ECRASSUSDP1_LOCUS8276</name>
</gene>
<proteinExistence type="predicted"/>
<accession>A0AAD1XAF4</accession>
<protein>
    <submittedName>
        <fullName evidence="2">Uncharacterized protein</fullName>
    </submittedName>
</protein>
<evidence type="ECO:0000313" key="2">
    <source>
        <dbReference type="EMBL" id="CAI2367000.1"/>
    </source>
</evidence>
<evidence type="ECO:0000313" key="3">
    <source>
        <dbReference type="Proteomes" id="UP001295684"/>
    </source>
</evidence>